<dbReference type="EMBL" id="JABMIG020000201">
    <property type="protein sequence ID" value="KAL3786147.1"/>
    <property type="molecule type" value="Genomic_DNA"/>
</dbReference>
<dbReference type="CDD" id="cd07067">
    <property type="entry name" value="HP_PGM_like"/>
    <property type="match status" value="1"/>
</dbReference>
<protein>
    <recommendedName>
        <fullName evidence="3">Phosphoglycerate mutase</fullName>
    </recommendedName>
</protein>
<evidence type="ECO:0000313" key="1">
    <source>
        <dbReference type="EMBL" id="KAL3786147.1"/>
    </source>
</evidence>
<dbReference type="PANTHER" id="PTHR47821:SF2">
    <property type="entry name" value="PHOSPHOGLYCERATE MUTASE FAMILY PROTEIN"/>
    <property type="match status" value="1"/>
</dbReference>
<dbReference type="SUPFAM" id="SSF53254">
    <property type="entry name" value="Phosphoglycerate mutase-like"/>
    <property type="match status" value="1"/>
</dbReference>
<accession>A0ABD3PE60</accession>
<dbReference type="PANTHER" id="PTHR47821">
    <property type="entry name" value="PHOSPHOGLYCERATE MUTASE FAMILY PROTEIN"/>
    <property type="match status" value="1"/>
</dbReference>
<evidence type="ECO:0008006" key="3">
    <source>
        <dbReference type="Google" id="ProtNLM"/>
    </source>
</evidence>
<sequence>MSPILVEATSGMGLASAQKTRTTSERALPKRKARLVLLQIRFGDLTEFRGDSATLGNSLLKWQRPSSESTMKAFFSSAMSIAFVIITSSWPVSSLTSLPRLLPRSGFQSKAGSLTLKSRFTCNPRVRHVNTLNTAKVNPQEPSIAIVDEMPPPLPPLKNYYYLLRHGQSTANVEGIISSARSLAGSTKHGLTLLGEEQGRDSAGPLVRLIEEDINGGDLGSTKTVYFYSSPFARAKETAFACLKGIEANAEVANAVRELGLDVREDVVLEDGLMERYFGRLDGKELSTYAYVWPVDMFLPTHTAFDVESVAAVSTRIRSAILHIDSQHTTGNHIVLTSHADVLQITQVYAAGLENVGEFSQYRFRNGEVRRMGRDVESLPEAVPLQPPRRGE</sequence>
<keyword evidence="2" id="KW-1185">Reference proteome</keyword>
<dbReference type="InterPro" id="IPR029033">
    <property type="entry name" value="His_PPase_superfam"/>
</dbReference>
<gene>
    <name evidence="1" type="ORF">HJC23_010721</name>
</gene>
<evidence type="ECO:0000313" key="2">
    <source>
        <dbReference type="Proteomes" id="UP001516023"/>
    </source>
</evidence>
<dbReference type="Pfam" id="PF00300">
    <property type="entry name" value="His_Phos_1"/>
    <property type="match status" value="2"/>
</dbReference>
<organism evidence="1 2">
    <name type="scientific">Cyclotella cryptica</name>
    <dbReference type="NCBI Taxonomy" id="29204"/>
    <lineage>
        <taxon>Eukaryota</taxon>
        <taxon>Sar</taxon>
        <taxon>Stramenopiles</taxon>
        <taxon>Ochrophyta</taxon>
        <taxon>Bacillariophyta</taxon>
        <taxon>Coscinodiscophyceae</taxon>
        <taxon>Thalassiosirophycidae</taxon>
        <taxon>Stephanodiscales</taxon>
        <taxon>Stephanodiscaceae</taxon>
        <taxon>Cyclotella</taxon>
    </lineage>
</organism>
<proteinExistence type="predicted"/>
<comment type="caution">
    <text evidence="1">The sequence shown here is derived from an EMBL/GenBank/DDBJ whole genome shotgun (WGS) entry which is preliminary data.</text>
</comment>
<dbReference type="Gene3D" id="3.40.50.1240">
    <property type="entry name" value="Phosphoglycerate mutase-like"/>
    <property type="match status" value="1"/>
</dbReference>
<name>A0ABD3PE60_9STRA</name>
<reference evidence="1 2" key="1">
    <citation type="journal article" date="2020" name="G3 (Bethesda)">
        <title>Improved Reference Genome for Cyclotella cryptica CCMP332, a Model for Cell Wall Morphogenesis, Salinity Adaptation, and Lipid Production in Diatoms (Bacillariophyta).</title>
        <authorList>
            <person name="Roberts W.R."/>
            <person name="Downey K.M."/>
            <person name="Ruck E.C."/>
            <person name="Traller J.C."/>
            <person name="Alverson A.J."/>
        </authorList>
    </citation>
    <scope>NUCLEOTIDE SEQUENCE [LARGE SCALE GENOMIC DNA]</scope>
    <source>
        <strain evidence="1 2">CCMP332</strain>
    </source>
</reference>
<dbReference type="Proteomes" id="UP001516023">
    <property type="component" value="Unassembled WGS sequence"/>
</dbReference>
<dbReference type="InterPro" id="IPR013078">
    <property type="entry name" value="His_Pase_superF_clade-1"/>
</dbReference>
<dbReference type="AlphaFoldDB" id="A0ABD3PE60"/>
<dbReference type="SMART" id="SM00855">
    <property type="entry name" value="PGAM"/>
    <property type="match status" value="1"/>
</dbReference>